<proteinExistence type="predicted"/>
<organism evidence="1 2">
    <name type="scientific">Symbiodinium microadriaticum</name>
    <name type="common">Dinoflagellate</name>
    <name type="synonym">Zooxanthella microadriatica</name>
    <dbReference type="NCBI Taxonomy" id="2951"/>
    <lineage>
        <taxon>Eukaryota</taxon>
        <taxon>Sar</taxon>
        <taxon>Alveolata</taxon>
        <taxon>Dinophyceae</taxon>
        <taxon>Suessiales</taxon>
        <taxon>Symbiodiniaceae</taxon>
        <taxon>Symbiodinium</taxon>
    </lineage>
</organism>
<accession>A0A1Q9E789</accession>
<protein>
    <submittedName>
        <fullName evidence="1">Uncharacterized protein</fullName>
    </submittedName>
</protein>
<sequence>MDCADLLSLDCWRPERCAGDWGPPRTCEAATATRSSSTTNCTFGGASQCLECNAVQYSSISSRRRKFGEAAPKKGAGTLVMVREFLSQAEDFRISEIVQGSSVTQTDFTLLRLEQAKGPSSWDHIRESMYRFPARSGAGTYFDQGLRGNILAGIARQCLMKPLMETVASDTVWFRARPLTQLTEFDLERSRMLEVLPSADTGSIGAMTYEAELTGLAAVRLQTLMVLRFDHLRSEGTETTLAQVLANIESDRHWQSEEEFHRVAIMLPLRVNDMLMALPKNGGRTRWVPHAWTSPACPDADAEAPQKNALVRWGQSLEVLAVQLKLLAAALLRLLQHPDQHAAAVQATLRSSLHHCASVSRHEVLPGIRLFMIWSREHGLNEVRQAVGRERCLNFGSSPASAKQEEVDLLSSDRQRALVRSLQVASSLGVPDAAQLAVLNAFCVDIAPASFPESDIASAELRLFHWALARNFPSVEGCGFEEAKANTVPMSKN</sequence>
<comment type="caution">
    <text evidence="1">The sequence shown here is derived from an EMBL/GenBank/DDBJ whole genome shotgun (WGS) entry which is preliminary data.</text>
</comment>
<evidence type="ECO:0000313" key="2">
    <source>
        <dbReference type="Proteomes" id="UP000186817"/>
    </source>
</evidence>
<dbReference type="Proteomes" id="UP000186817">
    <property type="component" value="Unassembled WGS sequence"/>
</dbReference>
<dbReference type="EMBL" id="LSRX01000240">
    <property type="protein sequence ID" value="OLQ03285.1"/>
    <property type="molecule type" value="Genomic_DNA"/>
</dbReference>
<dbReference type="AlphaFoldDB" id="A0A1Q9E789"/>
<gene>
    <name evidence="1" type="ORF">AK812_SmicGene13778</name>
</gene>
<name>A0A1Q9E789_SYMMI</name>
<keyword evidence="2" id="KW-1185">Reference proteome</keyword>
<dbReference type="OrthoDB" id="418259at2759"/>
<evidence type="ECO:0000313" key="1">
    <source>
        <dbReference type="EMBL" id="OLQ03285.1"/>
    </source>
</evidence>
<reference evidence="1 2" key="1">
    <citation type="submission" date="2016-02" db="EMBL/GenBank/DDBJ databases">
        <title>Genome analysis of coral dinoflagellate symbionts highlights evolutionary adaptations to a symbiotic lifestyle.</title>
        <authorList>
            <person name="Aranda M."/>
            <person name="Li Y."/>
            <person name="Liew Y.J."/>
            <person name="Baumgarten S."/>
            <person name="Simakov O."/>
            <person name="Wilson M."/>
            <person name="Piel J."/>
            <person name="Ashoor H."/>
            <person name="Bougouffa S."/>
            <person name="Bajic V.B."/>
            <person name="Ryu T."/>
            <person name="Ravasi T."/>
            <person name="Bayer T."/>
            <person name="Micklem G."/>
            <person name="Kim H."/>
            <person name="Bhak J."/>
            <person name="Lajeunesse T.C."/>
            <person name="Voolstra C.R."/>
        </authorList>
    </citation>
    <scope>NUCLEOTIDE SEQUENCE [LARGE SCALE GENOMIC DNA]</scope>
    <source>
        <strain evidence="1 2">CCMP2467</strain>
    </source>
</reference>